<dbReference type="InterPro" id="IPR000150">
    <property type="entry name" value="Cof"/>
</dbReference>
<dbReference type="PROSITE" id="PS01229">
    <property type="entry name" value="COF_2"/>
    <property type="match status" value="1"/>
</dbReference>
<dbReference type="InterPro" id="IPR023214">
    <property type="entry name" value="HAD_sf"/>
</dbReference>
<evidence type="ECO:0000313" key="2">
    <source>
        <dbReference type="Proteomes" id="UP000637267"/>
    </source>
</evidence>
<dbReference type="Proteomes" id="UP000637267">
    <property type="component" value="Unassembled WGS sequence"/>
</dbReference>
<dbReference type="EMBL" id="BMLX01000001">
    <property type="protein sequence ID" value="GGP17810.1"/>
    <property type="molecule type" value="Genomic_DNA"/>
</dbReference>
<evidence type="ECO:0000313" key="1">
    <source>
        <dbReference type="EMBL" id="GGP17810.1"/>
    </source>
</evidence>
<proteinExistence type="predicted"/>
<dbReference type="InterPro" id="IPR006379">
    <property type="entry name" value="HAD-SF_hydro_IIB"/>
</dbReference>
<gene>
    <name evidence="1" type="ORF">GCM10010970_01660</name>
</gene>
<accession>A0ABQ2P4D6</accession>
<name>A0ABQ2P4D6_9NEIS</name>
<keyword evidence="2" id="KW-1185">Reference proteome</keyword>
<protein>
    <submittedName>
        <fullName evidence="1">Pyridoxal phosphatase</fullName>
    </submittedName>
</protein>
<dbReference type="NCBIfam" id="TIGR01484">
    <property type="entry name" value="HAD-SF-IIB"/>
    <property type="match status" value="1"/>
</dbReference>
<dbReference type="PANTHER" id="PTHR10000">
    <property type="entry name" value="PHOSPHOSERINE PHOSPHATASE"/>
    <property type="match status" value="1"/>
</dbReference>
<comment type="caution">
    <text evidence="1">The sequence shown here is derived from an EMBL/GenBank/DDBJ whole genome shotgun (WGS) entry which is preliminary data.</text>
</comment>
<dbReference type="Gene3D" id="3.30.1240.10">
    <property type="match status" value="1"/>
</dbReference>
<dbReference type="NCBIfam" id="TIGR00099">
    <property type="entry name" value="Cof-subfamily"/>
    <property type="match status" value="1"/>
</dbReference>
<sequence length="283" mass="30282">MSAASSSAYQVLAFDLDGTLLGRDLQIRPASIAAINAARAAGMTVVLVTGRHHIMARPYHQQLGLDTPLLACNGTYAWDFARNEAHFARPLTAKEALRLLALTREYDVHALLYLQRAQAYQAMEPHLAHLLEWAAALPASVRPELIHVPDLLPLVSAEPLIWKYAVSSQVDGRIDAFITRVKSELGLACERSGPNRVDVASAGNSKGALLQKWLAAEGIAASATVAFGDNHNDISMLQGVGLGVAMGNAEAAVQSRAARVIGDHDTDTIARFLEDTILPGVPV</sequence>
<dbReference type="Gene3D" id="3.40.50.1000">
    <property type="entry name" value="HAD superfamily/HAD-like"/>
    <property type="match status" value="1"/>
</dbReference>
<dbReference type="RefSeq" id="WP_188701354.1">
    <property type="nucleotide sequence ID" value="NZ_BMLX01000001.1"/>
</dbReference>
<dbReference type="PANTHER" id="PTHR10000:SF58">
    <property type="entry name" value="PYRIDOXAL PHOSPHATE PHOSPHATASE YBHA"/>
    <property type="match status" value="1"/>
</dbReference>
<dbReference type="NCBIfam" id="NF007821">
    <property type="entry name" value="PRK10530.1"/>
    <property type="match status" value="1"/>
</dbReference>
<dbReference type="InterPro" id="IPR036412">
    <property type="entry name" value="HAD-like_sf"/>
</dbReference>
<organism evidence="1 2">
    <name type="scientific">Silvimonas iriomotensis</name>
    <dbReference type="NCBI Taxonomy" id="449662"/>
    <lineage>
        <taxon>Bacteria</taxon>
        <taxon>Pseudomonadati</taxon>
        <taxon>Pseudomonadota</taxon>
        <taxon>Betaproteobacteria</taxon>
        <taxon>Neisseriales</taxon>
        <taxon>Chitinibacteraceae</taxon>
        <taxon>Silvimonas</taxon>
    </lineage>
</organism>
<dbReference type="SUPFAM" id="SSF56784">
    <property type="entry name" value="HAD-like"/>
    <property type="match status" value="1"/>
</dbReference>
<reference evidence="2" key="1">
    <citation type="journal article" date="2019" name="Int. J. Syst. Evol. Microbiol.">
        <title>The Global Catalogue of Microorganisms (GCM) 10K type strain sequencing project: providing services to taxonomists for standard genome sequencing and annotation.</title>
        <authorList>
            <consortium name="The Broad Institute Genomics Platform"/>
            <consortium name="The Broad Institute Genome Sequencing Center for Infectious Disease"/>
            <person name="Wu L."/>
            <person name="Ma J."/>
        </authorList>
    </citation>
    <scope>NUCLEOTIDE SEQUENCE [LARGE SCALE GENOMIC DNA]</scope>
    <source>
        <strain evidence="2">CGMCC 1.8859</strain>
    </source>
</reference>
<dbReference type="Pfam" id="PF08282">
    <property type="entry name" value="Hydrolase_3"/>
    <property type="match status" value="1"/>
</dbReference>